<proteinExistence type="predicted"/>
<accession>A0A5J4Z557</accession>
<dbReference type="EMBL" id="VRMN01000001">
    <property type="protein sequence ID" value="KAA8498360.1"/>
    <property type="molecule type" value="Genomic_DNA"/>
</dbReference>
<feature type="region of interest" description="Disordered" evidence="1">
    <location>
        <begin position="1128"/>
        <end position="1200"/>
    </location>
</feature>
<evidence type="ECO:0008006" key="4">
    <source>
        <dbReference type="Google" id="ProtNLM"/>
    </source>
</evidence>
<sequence length="1603" mass="178185">MDVQTVRMVCEYAALQGQDGCEAVRAVRAVICRDDACVQVDELDIQLATQQVLETLEERCGLNSPCIAEVVRNVGSRNGESSTDEDIRIVPRPEFRDLVLGWTAHVHMSRNEQSERIMDAVAKAGRAGVSQTELIDVANRLPAVEVSRLTWMLAEQNMISRFSPKRIVRAGVRNGKQKTHHKTPGLFPGLVTNSWRLPRFEPSEAQRLSISNVRAEYHVEKSLLGTTSSKASHKDHAYFVLDEFLIFEHLNRTLLAKSYRTPGPVCMSKQEFLETYFPEPASGTAHKATGFNADFQGFGEDCDWLFMHLVCRYRERKAALSAPPHRLRIALHPDSIFDQLPLIHFSELQSLHFVLEADSSPPSGMGTFGPGQDVSTPTQVSDDFSPSNQHRSASSGAGTTSSGLVLGWCTSFEQQVYECIKRAPAGGILAREIVAQLNAPGATLVRVQHVLKLLEKYELDVAIHKVPVRDDKVRAYRYLMRVQTDPTSVLGTTSVSGIRECARTPNHPVYQDPSQDQEHVDAAAALESLISPVAEKFYRCGSKETTQSVELSSKFMEYFQQHRIVGRKDANRVLSAYVGRKERIDSKYLTRLLCNLEKDHKIKSAVHQDTFSGKEASFYMLAEVDENSDEFLQFAMKSMSEKRHLQMSTRCSLVLNRNEDIRMIEHESGSDTSDTEESLAHALGLIRGVYARAKALHGFLCESFSCSGHSTLAAFLSPQATFSFSRLARLMSIRQFFEIVGYYGPLEKVCALGSIDKPMSQRMAPLQRAMKTPEAQRNISQLAEILCAFGILERCGGGTRQNAIEILPSTRGRRKFDDSVEYVYTFKAHLKRGENGFARDTVDNATDRSDHIAIWEWPQAPQTSAPGSVAEAVKQECKSEALTRVEAFWEAVRSMDDSDRSTELFSSFPSRWHLSAWAEKLDPYEEDPLPQTVRDDIETAFDSHVASFEESSSLSRQLAQSSAPSFGVTLPILPLDTVKTIASVIKNEESAWSMPRILQYYLFRVENTTISAVYRLVHANPRSKTLAAFLQDCACLLVEGQRRLREDRHEDEGESKSRTILTWLSVAKKYNISERAARRNLKRIVAQHRSVAKLVKEFIDEVLLAGPNIKREEALLLEILDIEAAVSSSGGKPSIVSPVAPSESVRKSSSVLKQQEQAKSIRQQKCGSESDARDSLELKNSDSVKQGRRGSKRAKLMGQHTSCALKSSPLRADGVVRDTPARERSVPDPPGSQQAALIEISDTLACTDFDDCTRTLPTDRKAAASVRLDIVEECIRALALSGENPLSKEARRFLRALPRTDADRALKRLKLCGVLTNESSLEPDAECLTIGPLSEKTMKELGIAGGLEYDLPDNVLEVNDGNFFPTSLLHGALETIATSSLSERLACWTAGGYKFAAHVTSEEDTFRVQRDILEAGRAQVPVPMDTAQEREALKLMTLISGAGAEGLVLPVQHRAVLVHLEARGLIAVASKPNLKCSSVEIEQNLFVIDSEHASRFFVSRSFGGVAPTWVLPAPWRLPFDSMDNCTTFNKYLKLLALQMKGVRVRISCEELGNFLESQFALSPRMCEELIGYFVQSQRKEHGASAIEPKCMLAGGLWHSAFVT</sequence>
<evidence type="ECO:0000313" key="3">
    <source>
        <dbReference type="Proteomes" id="UP000324585"/>
    </source>
</evidence>
<feature type="compositionally biased region" description="Polar residues" evidence="1">
    <location>
        <begin position="373"/>
        <end position="391"/>
    </location>
</feature>
<gene>
    <name evidence="2" type="ORF">FVE85_5945</name>
</gene>
<name>A0A5J4Z557_PORPP</name>
<reference evidence="3" key="1">
    <citation type="journal article" date="2019" name="Nat. Commun.">
        <title>Expansion of phycobilisome linker gene families in mesophilic red algae.</title>
        <authorList>
            <person name="Lee J."/>
            <person name="Kim D."/>
            <person name="Bhattacharya D."/>
            <person name="Yoon H.S."/>
        </authorList>
    </citation>
    <scope>NUCLEOTIDE SEQUENCE [LARGE SCALE GENOMIC DNA]</scope>
    <source>
        <strain evidence="3">CCMP 1328</strain>
    </source>
</reference>
<keyword evidence="3" id="KW-1185">Reference proteome</keyword>
<evidence type="ECO:0000313" key="2">
    <source>
        <dbReference type="EMBL" id="KAA8498360.1"/>
    </source>
</evidence>
<comment type="caution">
    <text evidence="2">The sequence shown here is derived from an EMBL/GenBank/DDBJ whole genome shotgun (WGS) entry which is preliminary data.</text>
</comment>
<feature type="compositionally biased region" description="Polar residues" evidence="1">
    <location>
        <begin position="1147"/>
        <end position="1167"/>
    </location>
</feature>
<evidence type="ECO:0000256" key="1">
    <source>
        <dbReference type="SAM" id="MobiDB-lite"/>
    </source>
</evidence>
<dbReference type="Proteomes" id="UP000324585">
    <property type="component" value="Unassembled WGS sequence"/>
</dbReference>
<feature type="compositionally biased region" description="Basic residues" evidence="1">
    <location>
        <begin position="1186"/>
        <end position="1195"/>
    </location>
</feature>
<feature type="region of interest" description="Disordered" evidence="1">
    <location>
        <begin position="362"/>
        <end position="400"/>
    </location>
</feature>
<organism evidence="2 3">
    <name type="scientific">Porphyridium purpureum</name>
    <name type="common">Red alga</name>
    <name type="synonym">Porphyridium cruentum</name>
    <dbReference type="NCBI Taxonomy" id="35688"/>
    <lineage>
        <taxon>Eukaryota</taxon>
        <taxon>Rhodophyta</taxon>
        <taxon>Bangiophyceae</taxon>
        <taxon>Porphyridiales</taxon>
        <taxon>Porphyridiaceae</taxon>
        <taxon>Porphyridium</taxon>
    </lineage>
</organism>
<protein>
    <recommendedName>
        <fullName evidence="4">B-block binding subunit of TFIIIC domain-containing protein</fullName>
    </recommendedName>
</protein>
<feature type="compositionally biased region" description="Basic and acidic residues" evidence="1">
    <location>
        <begin position="1168"/>
        <end position="1182"/>
    </location>
</feature>